<feature type="transmembrane region" description="Helical" evidence="5">
    <location>
        <begin position="250"/>
        <end position="270"/>
    </location>
</feature>
<comment type="subcellular location">
    <subcellularLocation>
        <location evidence="1">Endomembrane system</location>
        <topology evidence="1">Multi-pass membrane protein</topology>
    </subcellularLocation>
</comment>
<evidence type="ECO:0000259" key="6">
    <source>
        <dbReference type="SMART" id="SM00752"/>
    </source>
</evidence>
<feature type="domain" description="HTTM-like" evidence="6">
    <location>
        <begin position="16"/>
        <end position="288"/>
    </location>
</feature>
<feature type="transmembrane region" description="Helical" evidence="5">
    <location>
        <begin position="159"/>
        <end position="179"/>
    </location>
</feature>
<evidence type="ECO:0000256" key="2">
    <source>
        <dbReference type="ARBA" id="ARBA00022692"/>
    </source>
</evidence>
<feature type="transmembrane region" description="Helical" evidence="5">
    <location>
        <begin position="82"/>
        <end position="107"/>
    </location>
</feature>
<evidence type="ECO:0000256" key="5">
    <source>
        <dbReference type="SAM" id="Phobius"/>
    </source>
</evidence>
<dbReference type="NCBIfam" id="TIGR04033">
    <property type="entry name" value="export_SdpB"/>
    <property type="match status" value="1"/>
</dbReference>
<dbReference type="InterPro" id="IPR011020">
    <property type="entry name" value="HTTM-like"/>
</dbReference>
<evidence type="ECO:0000256" key="3">
    <source>
        <dbReference type="ARBA" id="ARBA00022989"/>
    </source>
</evidence>
<keyword evidence="3 5" id="KW-1133">Transmembrane helix</keyword>
<dbReference type="InterPro" id="IPR052964">
    <property type="entry name" value="Sporulation_signal_mat"/>
</dbReference>
<organism evidence="7 8">
    <name type="scientific">Arthrobacter bambusae</name>
    <dbReference type="NCBI Taxonomy" id="1338426"/>
    <lineage>
        <taxon>Bacteria</taxon>
        <taxon>Bacillati</taxon>
        <taxon>Actinomycetota</taxon>
        <taxon>Actinomycetes</taxon>
        <taxon>Micrococcales</taxon>
        <taxon>Micrococcaceae</taxon>
        <taxon>Arthrobacter</taxon>
    </lineage>
</organism>
<feature type="transmembrane region" description="Helical" evidence="5">
    <location>
        <begin position="220"/>
        <end position="244"/>
    </location>
</feature>
<dbReference type="PANTHER" id="PTHR39535:SF2">
    <property type="entry name" value="HTTM DOMAIN-CONTAINING PROTEIN"/>
    <property type="match status" value="1"/>
</dbReference>
<keyword evidence="8" id="KW-1185">Reference proteome</keyword>
<accession>A0ABV2P7G3</accession>
<gene>
    <name evidence="7" type="ORF">ABIE37_002500</name>
</gene>
<evidence type="ECO:0000256" key="1">
    <source>
        <dbReference type="ARBA" id="ARBA00004127"/>
    </source>
</evidence>
<reference evidence="7 8" key="1">
    <citation type="submission" date="2024-06" db="EMBL/GenBank/DDBJ databases">
        <title>Sorghum-associated microbial communities from plants grown in Nebraska, USA.</title>
        <authorList>
            <person name="Schachtman D."/>
        </authorList>
    </citation>
    <scope>NUCLEOTIDE SEQUENCE [LARGE SCALE GENOMIC DNA]</scope>
    <source>
        <strain evidence="7 8">3552</strain>
    </source>
</reference>
<keyword evidence="2 5" id="KW-0812">Transmembrane</keyword>
<dbReference type="Proteomes" id="UP001549307">
    <property type="component" value="Unassembled WGS sequence"/>
</dbReference>
<dbReference type="EMBL" id="JBEPSN010000006">
    <property type="protein sequence ID" value="MET4540712.1"/>
    <property type="molecule type" value="Genomic_DNA"/>
</dbReference>
<protein>
    <submittedName>
        <fullName evidence="7">Antimicrobial peptide system SdpB family protein</fullName>
    </submittedName>
</protein>
<comment type="caution">
    <text evidence="7">The sequence shown here is derived from an EMBL/GenBank/DDBJ whole genome shotgun (WGS) entry which is preliminary data.</text>
</comment>
<sequence length="317" mass="34376">MLARLLTLVRLPQIGLPVVWSPFIGLIRSILALGSVLTLLFTSSDSLFRPVLGVGSYPLCRGVESWGLFCVFPREQPGLAKIVAIIILLLVISGLLPQLTGILHWWVAFSVATGISIPDGGDQITSNLVLLLIPVCVTDPRLNHWSRAGSGTLLLPSRVGIAAVSLAAMKVQISILYFYSMTGKMFQTEWAEGSALYYIGSGFFGPSGTLKDAFALLSEIPLISIGMTWGALLIELLLAVTLLTPTRYRPVWFCLGFSLHFGIALFLGIWSFQMAMLGALAVLTVPVKSPVYSEGFCLRDFRPRSTFTPPTRVATTA</sequence>
<keyword evidence="4 5" id="KW-0472">Membrane</keyword>
<evidence type="ECO:0000256" key="4">
    <source>
        <dbReference type="ARBA" id="ARBA00023136"/>
    </source>
</evidence>
<evidence type="ECO:0000313" key="8">
    <source>
        <dbReference type="Proteomes" id="UP001549307"/>
    </source>
</evidence>
<feature type="transmembrane region" description="Helical" evidence="5">
    <location>
        <begin position="20"/>
        <end position="41"/>
    </location>
</feature>
<proteinExistence type="predicted"/>
<dbReference type="PANTHER" id="PTHR39535">
    <property type="entry name" value="SPORULATION-DELAYING PROTEIN SDPB"/>
    <property type="match status" value="1"/>
</dbReference>
<name>A0ABV2P7G3_9MICC</name>
<evidence type="ECO:0000313" key="7">
    <source>
        <dbReference type="EMBL" id="MET4540712.1"/>
    </source>
</evidence>
<dbReference type="SMART" id="SM00752">
    <property type="entry name" value="HTTM"/>
    <property type="match status" value="1"/>
</dbReference>
<dbReference type="InterPro" id="IPR023894">
    <property type="entry name" value="Sporulation_SdpB"/>
</dbReference>